<name>A0A5B8Z9S7_CYTDA</name>
<dbReference type="GO" id="GO:0005829">
    <property type="term" value="C:cytosol"/>
    <property type="evidence" value="ECO:0007669"/>
    <property type="project" value="TreeGrafter"/>
</dbReference>
<dbReference type="GO" id="GO:0048027">
    <property type="term" value="F:mRNA 5'-UTR binding"/>
    <property type="evidence" value="ECO:0007669"/>
    <property type="project" value="UniProtKB-UniRule"/>
</dbReference>
<dbReference type="RefSeq" id="WP_057773094.1">
    <property type="nucleotide sequence ID" value="NZ_CP042593.1"/>
</dbReference>
<dbReference type="Pfam" id="PF02599">
    <property type="entry name" value="CsrA"/>
    <property type="match status" value="1"/>
</dbReference>
<dbReference type="HAMAP" id="MF_00167">
    <property type="entry name" value="CsrA"/>
    <property type="match status" value="1"/>
</dbReference>
<reference evidence="7" key="1">
    <citation type="submission" date="2019-08" db="EMBL/GenBank/DDBJ databases">
        <authorList>
            <person name="Zheng X."/>
        </authorList>
    </citation>
    <scope>NUCLEOTIDE SEQUENCE [LARGE SCALE GENOMIC DNA]</scope>
    <source>
        <strain evidence="7">FJAT-25496</strain>
    </source>
</reference>
<dbReference type="Gene3D" id="2.60.40.4380">
    <property type="entry name" value="Translational regulator CsrA"/>
    <property type="match status" value="1"/>
</dbReference>
<evidence type="ECO:0000256" key="1">
    <source>
        <dbReference type="ARBA" id="ARBA00022490"/>
    </source>
</evidence>
<dbReference type="OrthoDB" id="9809061at2"/>
<dbReference type="Proteomes" id="UP000321555">
    <property type="component" value="Chromosome"/>
</dbReference>
<comment type="subcellular location">
    <subcellularLocation>
        <location evidence="5">Cytoplasm</location>
    </subcellularLocation>
</comment>
<protein>
    <recommendedName>
        <fullName evidence="5">Translational regulator CsrA</fullName>
    </recommendedName>
</protein>
<evidence type="ECO:0000256" key="4">
    <source>
        <dbReference type="ARBA" id="ARBA00022884"/>
    </source>
</evidence>
<comment type="subunit">
    <text evidence="5">Homodimer; the beta-strands of each monomer intercalate to form a hydrophobic core, while the alpha-helices form wings that extend away from the core.</text>
</comment>
<dbReference type="InterPro" id="IPR036107">
    <property type="entry name" value="CsrA_sf"/>
</dbReference>
<keyword evidence="1 5" id="KW-0963">Cytoplasm</keyword>
<dbReference type="EMBL" id="CP042593">
    <property type="protein sequence ID" value="QED49597.1"/>
    <property type="molecule type" value="Genomic_DNA"/>
</dbReference>
<dbReference type="InterPro" id="IPR003751">
    <property type="entry name" value="CsrA"/>
</dbReference>
<dbReference type="PANTHER" id="PTHR34984:SF1">
    <property type="entry name" value="CARBON STORAGE REGULATOR"/>
    <property type="match status" value="1"/>
</dbReference>
<dbReference type="FunFam" id="2.60.40.4380:FF:000002">
    <property type="entry name" value="Translational regulator CsrA"/>
    <property type="match status" value="1"/>
</dbReference>
<gene>
    <name evidence="5 6" type="primary">csrA</name>
    <name evidence="6" type="ORF">FSZ17_21310</name>
</gene>
<evidence type="ECO:0000256" key="3">
    <source>
        <dbReference type="ARBA" id="ARBA00022845"/>
    </source>
</evidence>
<keyword evidence="3 5" id="KW-0810">Translation regulation</keyword>
<keyword evidence="5" id="KW-1005">Bacterial flagellum biogenesis</keyword>
<dbReference type="GO" id="GO:1902208">
    <property type="term" value="P:regulation of bacterial-type flagellum assembly"/>
    <property type="evidence" value="ECO:0007669"/>
    <property type="project" value="UniProtKB-UniRule"/>
</dbReference>
<comment type="function">
    <text evidence="5">A translational regulator that binds mRNA to regulate translation initiation and/or mRNA stability. Usually binds in the 5'-UTR at or near the Shine-Dalgarno sequence preventing ribosome-binding, thus repressing translation. Its main target seems to be the major flagellin gene, while its function is anatagonized by FliW.</text>
</comment>
<dbReference type="AlphaFoldDB" id="A0A5B8Z9S7"/>
<sequence length="75" mass="8361">MLVLTRKTGEAIQIGDGIEIKIVSVQGDQVKIGISAPKEIEVYRKEIYDNIQNENTKAVAEVKDIFSILSQNDKN</sequence>
<dbReference type="GO" id="GO:0006402">
    <property type="term" value="P:mRNA catabolic process"/>
    <property type="evidence" value="ECO:0007669"/>
    <property type="project" value="InterPro"/>
</dbReference>
<dbReference type="GO" id="GO:0044781">
    <property type="term" value="P:bacterial-type flagellum organization"/>
    <property type="evidence" value="ECO:0007669"/>
    <property type="project" value="UniProtKB-KW"/>
</dbReference>
<dbReference type="SUPFAM" id="SSF117130">
    <property type="entry name" value="CsrA-like"/>
    <property type="match status" value="1"/>
</dbReference>
<dbReference type="STRING" id="1742359.GCA_001439625_03246"/>
<comment type="similarity">
    <text evidence="5">Belongs to the CsrA/RsmA family.</text>
</comment>
<keyword evidence="4 5" id="KW-0694">RNA-binding</keyword>
<dbReference type="GO" id="GO:0045947">
    <property type="term" value="P:negative regulation of translational initiation"/>
    <property type="evidence" value="ECO:0007669"/>
    <property type="project" value="UniProtKB-UniRule"/>
</dbReference>
<evidence type="ECO:0000256" key="5">
    <source>
        <dbReference type="HAMAP-Rule" id="MF_00167"/>
    </source>
</evidence>
<dbReference type="PANTHER" id="PTHR34984">
    <property type="entry name" value="CARBON STORAGE REGULATOR"/>
    <property type="match status" value="1"/>
</dbReference>
<accession>A0A5B8Z9S7</accession>
<evidence type="ECO:0000313" key="7">
    <source>
        <dbReference type="Proteomes" id="UP000321555"/>
    </source>
</evidence>
<proteinExistence type="inferred from homology"/>
<dbReference type="NCBIfam" id="TIGR00202">
    <property type="entry name" value="csrA"/>
    <property type="match status" value="1"/>
</dbReference>
<organism evidence="6 7">
    <name type="scientific">Cytobacillus dafuensis</name>
    <name type="common">Bacillus dafuensis</name>
    <dbReference type="NCBI Taxonomy" id="1742359"/>
    <lineage>
        <taxon>Bacteria</taxon>
        <taxon>Bacillati</taxon>
        <taxon>Bacillota</taxon>
        <taxon>Bacilli</taxon>
        <taxon>Bacillales</taxon>
        <taxon>Bacillaceae</taxon>
        <taxon>Cytobacillus</taxon>
    </lineage>
</organism>
<keyword evidence="2 5" id="KW-0678">Repressor</keyword>
<dbReference type="GO" id="GO:0006109">
    <property type="term" value="P:regulation of carbohydrate metabolic process"/>
    <property type="evidence" value="ECO:0007669"/>
    <property type="project" value="InterPro"/>
</dbReference>
<dbReference type="NCBIfam" id="NF002469">
    <property type="entry name" value="PRK01712.1"/>
    <property type="match status" value="1"/>
</dbReference>
<dbReference type="KEGG" id="bda:FSZ17_21310"/>
<evidence type="ECO:0000256" key="2">
    <source>
        <dbReference type="ARBA" id="ARBA00022491"/>
    </source>
</evidence>
<keyword evidence="7" id="KW-1185">Reference proteome</keyword>
<evidence type="ECO:0000313" key="6">
    <source>
        <dbReference type="EMBL" id="QED49597.1"/>
    </source>
</evidence>